<evidence type="ECO:0000256" key="4">
    <source>
        <dbReference type="ARBA" id="ARBA00022827"/>
    </source>
</evidence>
<evidence type="ECO:0000256" key="5">
    <source>
        <dbReference type="ARBA" id="ARBA00023002"/>
    </source>
</evidence>
<dbReference type="PANTHER" id="PTHR13789">
    <property type="entry name" value="MONOOXYGENASE"/>
    <property type="match status" value="1"/>
</dbReference>
<dbReference type="OrthoDB" id="9993796at2759"/>
<comment type="caution">
    <text evidence="8">The sequence shown here is derived from an EMBL/GenBank/DDBJ whole genome shotgun (WGS) entry which is preliminary data.</text>
</comment>
<dbReference type="EMBL" id="JAGPXC010000007">
    <property type="protein sequence ID" value="KAH6648805.1"/>
    <property type="molecule type" value="Genomic_DNA"/>
</dbReference>
<dbReference type="Pfam" id="PF01494">
    <property type="entry name" value="FAD_binding_3"/>
    <property type="match status" value="1"/>
</dbReference>
<keyword evidence="5" id="KW-0560">Oxidoreductase</keyword>
<dbReference type="InterPro" id="IPR036188">
    <property type="entry name" value="FAD/NAD-bd_sf"/>
</dbReference>
<dbReference type="InterPro" id="IPR002938">
    <property type="entry name" value="FAD-bd"/>
</dbReference>
<evidence type="ECO:0000256" key="6">
    <source>
        <dbReference type="ARBA" id="ARBA00023033"/>
    </source>
</evidence>
<dbReference type="GeneID" id="70132423"/>
<evidence type="ECO:0000313" key="8">
    <source>
        <dbReference type="EMBL" id="KAH6648805.1"/>
    </source>
</evidence>
<keyword evidence="4" id="KW-0274">FAD</keyword>
<dbReference type="AlphaFoldDB" id="A0A9P8UF95"/>
<gene>
    <name evidence="8" type="ORF">BKA67DRAFT_575858</name>
</gene>
<comment type="similarity">
    <text evidence="2">Belongs to the paxM FAD-dependent monooxygenase family.</text>
</comment>
<evidence type="ECO:0000256" key="1">
    <source>
        <dbReference type="ARBA" id="ARBA00005179"/>
    </source>
</evidence>
<dbReference type="SUPFAM" id="SSF54373">
    <property type="entry name" value="FAD-linked reductases, C-terminal domain"/>
    <property type="match status" value="1"/>
</dbReference>
<feature type="domain" description="FAD-binding" evidence="7">
    <location>
        <begin position="8"/>
        <end position="364"/>
    </location>
</feature>
<dbReference type="InterPro" id="IPR050493">
    <property type="entry name" value="FAD-dep_Monooxygenase_BioMet"/>
</dbReference>
<dbReference type="RefSeq" id="XP_045955312.1">
    <property type="nucleotide sequence ID" value="XM_046103531.1"/>
</dbReference>
<dbReference type="GO" id="GO:0004497">
    <property type="term" value="F:monooxygenase activity"/>
    <property type="evidence" value="ECO:0007669"/>
    <property type="project" value="UniProtKB-KW"/>
</dbReference>
<dbReference type="Proteomes" id="UP000758603">
    <property type="component" value="Unassembled WGS sequence"/>
</dbReference>
<dbReference type="PANTHER" id="PTHR13789:SF215">
    <property type="entry name" value="FAD-BINDING DOMAIN-CONTAINING PROTEIN-RELATED"/>
    <property type="match status" value="1"/>
</dbReference>
<dbReference type="PRINTS" id="PR00420">
    <property type="entry name" value="RNGMNOXGNASE"/>
</dbReference>
<comment type="pathway">
    <text evidence="1">Secondary metabolite biosynthesis.</text>
</comment>
<accession>A0A9P8UF95</accession>
<keyword evidence="3" id="KW-0285">Flavoprotein</keyword>
<keyword evidence="6" id="KW-0503">Monooxygenase</keyword>
<reference evidence="8" key="1">
    <citation type="journal article" date="2021" name="Nat. Commun.">
        <title>Genetic determinants of endophytism in the Arabidopsis root mycobiome.</title>
        <authorList>
            <person name="Mesny F."/>
            <person name="Miyauchi S."/>
            <person name="Thiergart T."/>
            <person name="Pickel B."/>
            <person name="Atanasova L."/>
            <person name="Karlsson M."/>
            <person name="Huettel B."/>
            <person name="Barry K.W."/>
            <person name="Haridas S."/>
            <person name="Chen C."/>
            <person name="Bauer D."/>
            <person name="Andreopoulos W."/>
            <person name="Pangilinan J."/>
            <person name="LaButti K."/>
            <person name="Riley R."/>
            <person name="Lipzen A."/>
            <person name="Clum A."/>
            <person name="Drula E."/>
            <person name="Henrissat B."/>
            <person name="Kohler A."/>
            <person name="Grigoriev I.V."/>
            <person name="Martin F.M."/>
            <person name="Hacquard S."/>
        </authorList>
    </citation>
    <scope>NUCLEOTIDE SEQUENCE</scope>
    <source>
        <strain evidence="8">MPI-SDFR-AT-0073</strain>
    </source>
</reference>
<dbReference type="GO" id="GO:0071949">
    <property type="term" value="F:FAD binding"/>
    <property type="evidence" value="ECO:0007669"/>
    <property type="project" value="InterPro"/>
</dbReference>
<protein>
    <submittedName>
        <fullName evidence="8">Salicylate hydroxylase</fullName>
    </submittedName>
</protein>
<evidence type="ECO:0000256" key="2">
    <source>
        <dbReference type="ARBA" id="ARBA00007992"/>
    </source>
</evidence>
<name>A0A9P8UF95_9PEZI</name>
<dbReference type="Gene3D" id="3.50.50.60">
    <property type="entry name" value="FAD/NAD(P)-binding domain"/>
    <property type="match status" value="1"/>
</dbReference>
<organism evidence="8 9">
    <name type="scientific">Truncatella angustata</name>
    <dbReference type="NCBI Taxonomy" id="152316"/>
    <lineage>
        <taxon>Eukaryota</taxon>
        <taxon>Fungi</taxon>
        <taxon>Dikarya</taxon>
        <taxon>Ascomycota</taxon>
        <taxon>Pezizomycotina</taxon>
        <taxon>Sordariomycetes</taxon>
        <taxon>Xylariomycetidae</taxon>
        <taxon>Amphisphaeriales</taxon>
        <taxon>Sporocadaceae</taxon>
        <taxon>Truncatella</taxon>
    </lineage>
</organism>
<sequence>MPVQDPLRVTIVGGGIAGLATALALRRAGHVVHIYERSALNNEVGAAMHIPPNATRALLAWGLDPTRAKMVKVKASFRAKASTLEKFHVGTTESSIPHAYGAPWFFVHRVDFHDELKRLAMGSDGVGLPATIHLKSKVVGYDTEGPSITLSDGSIVRSDVVIGADGIHSTAVEAILGRVNEPVPSKDLYNFCYRFLISAADIEKDPETRFWNLNDDGQMKFFVSDMKRLVSYPCRNNEIHNFIGLFHQDDLSMMKEEDWQASVDKSTLMERFSDLHPKLKAVIDKATDVKQWALLYREPLPTWTKGRLGLAGDACHPMLPHQGQGGAQGIEDSVVLGLAFCGAEKQHVQTRLRLYEQIRRNRASLAQVFSNAGQDEPELIQMEASKYIPLEEVPKTPEEFFDYNFGYDVIRDTLNHLKRLDPAFELPGSFFQNEPGKGVYPKEVLYEAPLVQLNDTNRTT</sequence>
<evidence type="ECO:0000256" key="3">
    <source>
        <dbReference type="ARBA" id="ARBA00022630"/>
    </source>
</evidence>
<evidence type="ECO:0000313" key="9">
    <source>
        <dbReference type="Proteomes" id="UP000758603"/>
    </source>
</evidence>
<dbReference type="SUPFAM" id="SSF51905">
    <property type="entry name" value="FAD/NAD(P)-binding domain"/>
    <property type="match status" value="1"/>
</dbReference>
<evidence type="ECO:0000259" key="7">
    <source>
        <dbReference type="Pfam" id="PF01494"/>
    </source>
</evidence>
<keyword evidence="9" id="KW-1185">Reference proteome</keyword>
<proteinExistence type="inferred from homology"/>